<dbReference type="EMBL" id="KV875099">
    <property type="protein sequence ID" value="OIW27956.1"/>
    <property type="molecule type" value="Genomic_DNA"/>
</dbReference>
<reference evidence="2 3" key="1">
    <citation type="submission" date="2016-10" db="EMBL/GenBank/DDBJ databases">
        <title>Draft genome sequence of Coniochaeta ligniaria NRRL30616, a lignocellulolytic fungus for bioabatement of inhibitors in plant biomass hydrolysates.</title>
        <authorList>
            <consortium name="DOE Joint Genome Institute"/>
            <person name="Jimenez D.J."/>
            <person name="Hector R.E."/>
            <person name="Riley R."/>
            <person name="Sun H."/>
            <person name="Grigoriev I.V."/>
            <person name="Van Elsas J.D."/>
            <person name="Nichols N.N."/>
        </authorList>
    </citation>
    <scope>NUCLEOTIDE SEQUENCE [LARGE SCALE GENOMIC DNA]</scope>
    <source>
        <strain evidence="2 3">NRRL 30616</strain>
    </source>
</reference>
<feature type="region of interest" description="Disordered" evidence="1">
    <location>
        <begin position="1"/>
        <end position="22"/>
    </location>
</feature>
<sequence length="476" mass="53266">MDESAGTQDDDSTDVSRQSGPAVAAIAPDGDVVLDVTFNTSKETLKLARKAAAAQFSSTRKPAPGNGPVLKPQVRVAYRVKLAVLRQHSVYFENLLSDTRFAEGRAVTEAFEKLSLHGVKAEDAEPADLPWVKIVDDDEATRSAGREGIFGDLLKILHGVENAVKLPVSMHYVAVLTVLADRFDSLPPVSRYLFSKVQFKWPAERVRSIGRDGDRDRVSAAHEENTRQKILVAWLLNRPPNFHAASRDLIMAGAIRWSAYPEIEASAERATWWDLQDDIERELQYRRECILNTIASVISHFLKLYTSRTRQCRLGYDSSATCDSYQLGEMIRFLTSRRLLYLVDFSPLSVDQVPDSAVMDISEILATLKQCSSYQIDKNHTNCGLRTRMLPIIEYIEACLGQYCVGLVRQAWAKDRESASWVAEAEAAESEGKKKPFRLTRAATGDPRLRFADALGRAHLARALFTASSWDWTPEE</sequence>
<organism evidence="2 3">
    <name type="scientific">Coniochaeta ligniaria NRRL 30616</name>
    <dbReference type="NCBI Taxonomy" id="1408157"/>
    <lineage>
        <taxon>Eukaryota</taxon>
        <taxon>Fungi</taxon>
        <taxon>Dikarya</taxon>
        <taxon>Ascomycota</taxon>
        <taxon>Pezizomycotina</taxon>
        <taxon>Sordariomycetes</taxon>
        <taxon>Sordariomycetidae</taxon>
        <taxon>Coniochaetales</taxon>
        <taxon>Coniochaetaceae</taxon>
        <taxon>Coniochaeta</taxon>
    </lineage>
</organism>
<protein>
    <recommendedName>
        <fullName evidence="4">BTB domain-containing protein</fullName>
    </recommendedName>
</protein>
<evidence type="ECO:0000313" key="3">
    <source>
        <dbReference type="Proteomes" id="UP000182658"/>
    </source>
</evidence>
<name>A0A1J7JFC7_9PEZI</name>
<dbReference type="InParanoid" id="A0A1J7JFC7"/>
<evidence type="ECO:0008006" key="4">
    <source>
        <dbReference type="Google" id="ProtNLM"/>
    </source>
</evidence>
<accession>A0A1J7JFC7</accession>
<dbReference type="Proteomes" id="UP000182658">
    <property type="component" value="Unassembled WGS sequence"/>
</dbReference>
<proteinExistence type="predicted"/>
<dbReference type="OrthoDB" id="5398371at2759"/>
<dbReference type="AlphaFoldDB" id="A0A1J7JFC7"/>
<gene>
    <name evidence="2" type="ORF">CONLIGDRAFT_456249</name>
</gene>
<evidence type="ECO:0000256" key="1">
    <source>
        <dbReference type="SAM" id="MobiDB-lite"/>
    </source>
</evidence>
<evidence type="ECO:0000313" key="2">
    <source>
        <dbReference type="EMBL" id="OIW27956.1"/>
    </source>
</evidence>
<keyword evidence="3" id="KW-1185">Reference proteome</keyword>
<feature type="compositionally biased region" description="Acidic residues" evidence="1">
    <location>
        <begin position="1"/>
        <end position="13"/>
    </location>
</feature>